<feature type="region of interest" description="Disordered" evidence="1">
    <location>
        <begin position="318"/>
        <end position="338"/>
    </location>
</feature>
<evidence type="ECO:0000313" key="2">
    <source>
        <dbReference type="EMBL" id="QSQ21444.1"/>
    </source>
</evidence>
<dbReference type="SUPFAM" id="SSF55486">
    <property type="entry name" value="Metalloproteases ('zincins'), catalytic domain"/>
    <property type="match status" value="1"/>
</dbReference>
<organism evidence="2 3">
    <name type="scientific">Pyxidicoccus parkwayensis</name>
    <dbReference type="NCBI Taxonomy" id="2813578"/>
    <lineage>
        <taxon>Bacteria</taxon>
        <taxon>Pseudomonadati</taxon>
        <taxon>Myxococcota</taxon>
        <taxon>Myxococcia</taxon>
        <taxon>Myxococcales</taxon>
        <taxon>Cystobacterineae</taxon>
        <taxon>Myxococcaceae</taxon>
        <taxon>Pyxidicoccus</taxon>
    </lineage>
</organism>
<sequence>MAVDIRIPVFIQDPVAAGERGMEAMEWVRLRSEEAVLDGPVSPRVAVLDLDASNGRLRRGARYQPPEHDGDPGTFRLQDPGRLDAPDVIQVSVFGAVLRTLEMFEEDDALGRKVRWGFEGSQLLVVPQAGEWANAFYQRESRSLQFFYFRHPLLDGRREERIYTCHSQDIIAHETAHAVLDGILPDLYHALSPQALAMHEAVADLTAALAAFRCRALVRQVLKAQQGSIASSGAFSAIGEQFGRALGHPAHLRDLLNEKTLKPIDGGKPEDVVTTLEPHALSEVLAGALYSVLLRLHEALKDELTRKQQARTSLVAPTEVARQTVSPEEAAAPPPLENQGFVAEPAWQEARRRVSRKALAVATSRFKRSLYRGLDYLPPGEVSFADLGRAILAADEAAHPDSGEPRQWLCQEFVRRGIVSHPDELRVRTNYSHSALARVDLDTLAKSDWAAYDFANRHRGFLRIPRGRSFHIEPRLVVEKLSYAAGAHARRRVRECIFKVSWKVDEPDEVPGGELPDWRQVTFGTTLVIDCETRRVRVLLTSDRDVTRKLERDGMVRWLLDEDLLRVGKEALGPNGKPLCGAIQAECSGGVLRVVGTAHMLHMVEERSFQGGGG</sequence>
<dbReference type="EMBL" id="CP071090">
    <property type="protein sequence ID" value="QSQ21444.1"/>
    <property type="molecule type" value="Genomic_DNA"/>
</dbReference>
<dbReference type="RefSeq" id="WP_206723022.1">
    <property type="nucleotide sequence ID" value="NZ_CP071090.1"/>
</dbReference>
<dbReference type="Proteomes" id="UP000662747">
    <property type="component" value="Chromosome"/>
</dbReference>
<proteinExistence type="predicted"/>
<evidence type="ECO:0000313" key="3">
    <source>
        <dbReference type="Proteomes" id="UP000662747"/>
    </source>
</evidence>
<reference evidence="2 3" key="1">
    <citation type="submission" date="2021-02" db="EMBL/GenBank/DDBJ databases">
        <title>De Novo genome assembly of isolated myxobacteria.</title>
        <authorList>
            <person name="Stevens D.C."/>
        </authorList>
    </citation>
    <scope>NUCLEOTIDE SEQUENCE [LARGE SCALE GENOMIC DNA]</scope>
    <source>
        <strain evidence="3">SCPEA02</strain>
    </source>
</reference>
<gene>
    <name evidence="2" type="ORF">JY651_40700</name>
</gene>
<name>A0ABX7NSV2_9BACT</name>
<protein>
    <submittedName>
        <fullName evidence="2">Uncharacterized protein</fullName>
    </submittedName>
</protein>
<accession>A0ABX7NSV2</accession>
<evidence type="ECO:0000256" key="1">
    <source>
        <dbReference type="SAM" id="MobiDB-lite"/>
    </source>
</evidence>
<keyword evidence="3" id="KW-1185">Reference proteome</keyword>